<accession>W5TP06</accession>
<reference evidence="2 3" key="1">
    <citation type="journal article" date="2014" name="Appl. Environ. Microbiol.">
        <title>Insights into the Microbial Degradation of Rubber and Gutta-Percha by Analysis of the Complete Genome of Nocardia nova SH22a.</title>
        <authorList>
            <person name="Luo Q."/>
            <person name="Hiessl S."/>
            <person name="Poehlein A."/>
            <person name="Daniel R."/>
            <person name="Steinbuchel A."/>
        </authorList>
    </citation>
    <scope>NUCLEOTIDE SEQUENCE [LARGE SCALE GENOMIC DNA]</scope>
    <source>
        <strain evidence="2">SH22a</strain>
    </source>
</reference>
<proteinExistence type="predicted"/>
<dbReference type="KEGG" id="nno:NONO_c59160"/>
<keyword evidence="3" id="KW-1185">Reference proteome</keyword>
<dbReference type="PATRIC" id="fig|1415166.3.peg.6096"/>
<protein>
    <submittedName>
        <fullName evidence="2">A-factor biosynthesis repeat-containing protein</fullName>
    </submittedName>
</protein>
<feature type="domain" description="A-factor biosynthesis hotdog" evidence="1">
    <location>
        <begin position="198"/>
        <end position="308"/>
    </location>
</feature>
<dbReference type="NCBIfam" id="NF041195">
    <property type="entry name" value="ScbA_BarX_GamBu"/>
    <property type="match status" value="1"/>
</dbReference>
<evidence type="ECO:0000313" key="3">
    <source>
        <dbReference type="Proteomes" id="UP000019150"/>
    </source>
</evidence>
<dbReference type="InterPro" id="IPR005509">
    <property type="entry name" value="AfsA_hotdog_dom"/>
</dbReference>
<dbReference type="RefSeq" id="WP_025352051.1">
    <property type="nucleotide sequence ID" value="NZ_CP006850.1"/>
</dbReference>
<feature type="domain" description="A-factor biosynthesis hotdog" evidence="1">
    <location>
        <begin position="23"/>
        <end position="132"/>
    </location>
</feature>
<dbReference type="InterPro" id="IPR047757">
    <property type="entry name" value="AfsA-like"/>
</dbReference>
<name>W5TP06_9NOCA</name>
<evidence type="ECO:0000313" key="2">
    <source>
        <dbReference type="EMBL" id="AHH20693.1"/>
    </source>
</evidence>
<dbReference type="EMBL" id="CP006850">
    <property type="protein sequence ID" value="AHH20693.1"/>
    <property type="molecule type" value="Genomic_DNA"/>
</dbReference>
<organism evidence="2 3">
    <name type="scientific">Nocardia nova SH22a</name>
    <dbReference type="NCBI Taxonomy" id="1415166"/>
    <lineage>
        <taxon>Bacteria</taxon>
        <taxon>Bacillati</taxon>
        <taxon>Actinomycetota</taxon>
        <taxon>Actinomycetes</taxon>
        <taxon>Mycobacteriales</taxon>
        <taxon>Nocardiaceae</taxon>
        <taxon>Nocardia</taxon>
    </lineage>
</organism>
<gene>
    <name evidence="2" type="ORF">NONO_c59160</name>
</gene>
<dbReference type="GO" id="GO:0016740">
    <property type="term" value="F:transferase activity"/>
    <property type="evidence" value="ECO:0007669"/>
    <property type="project" value="InterPro"/>
</dbReference>
<dbReference type="STRING" id="1415166.NONO_c59160"/>
<dbReference type="OrthoDB" id="7838374at2"/>
<dbReference type="eggNOG" id="ENOG502ZTRV">
    <property type="taxonomic scope" value="Bacteria"/>
</dbReference>
<dbReference type="AlphaFoldDB" id="W5TP06"/>
<dbReference type="Pfam" id="PF03756">
    <property type="entry name" value="AfsA"/>
    <property type="match status" value="2"/>
</dbReference>
<dbReference type="Proteomes" id="UP000019150">
    <property type="component" value="Chromosome"/>
</dbReference>
<sequence>MTTDAPAVATASHTRTISRHLAHRCAIAEVFVTSLQRTGPDDFVVGAQLPRMHAFYGDHRAPWDAEYDPMLVMEAARQAAIALTHEFLGVPQDFGFIVRTFNGAVEPGAGWRIATAPADLVMSVQISRRHRSGERVHGVDMVLDIECAGTPLMIVDGSFTWVPPARWTALRTGFRESTGMGDIGDPLPVGEREEPVTVGRSSSRNVVIGAVRHQDAQVTADLVVDTGHPILFDHPLDHVPGSLLLEAARQTVTAMSPAPPRRLLGICSSFDRFVELDSPAETVAGASDSVPGQIDCEIRQCGAVAARIALRYDTDEAEC</sequence>
<dbReference type="HOGENOM" id="CLU_061800_0_0_11"/>
<evidence type="ECO:0000259" key="1">
    <source>
        <dbReference type="Pfam" id="PF03756"/>
    </source>
</evidence>